<dbReference type="Pfam" id="PF03747">
    <property type="entry name" value="ADP_ribosyl_GH"/>
    <property type="match status" value="1"/>
</dbReference>
<evidence type="ECO:0000313" key="2">
    <source>
        <dbReference type="Proteomes" id="UP001204000"/>
    </source>
</evidence>
<dbReference type="Proteomes" id="UP001204000">
    <property type="component" value="Unassembled WGS sequence"/>
</dbReference>
<dbReference type="PANTHER" id="PTHR16222:SF35">
    <property type="entry name" value="ADP-RIBOSYLGLYCOHYDROLASE"/>
    <property type="match status" value="1"/>
</dbReference>
<organism evidence="1 2">
    <name type="scientific">Corynebacterium stercoris</name>
    <dbReference type="NCBI Taxonomy" id="2943490"/>
    <lineage>
        <taxon>Bacteria</taxon>
        <taxon>Bacillati</taxon>
        <taxon>Actinomycetota</taxon>
        <taxon>Actinomycetes</taxon>
        <taxon>Mycobacteriales</taxon>
        <taxon>Corynebacteriaceae</taxon>
        <taxon>Corynebacterium</taxon>
    </lineage>
</organism>
<gene>
    <name evidence="1" type="ORF">M5J20_04455</name>
</gene>
<comment type="caution">
    <text evidence="1">The sequence shown here is derived from an EMBL/GenBank/DDBJ whole genome shotgun (WGS) entry which is preliminary data.</text>
</comment>
<proteinExistence type="predicted"/>
<dbReference type="InterPro" id="IPR005502">
    <property type="entry name" value="Ribosyl_crysJ1"/>
</dbReference>
<dbReference type="SUPFAM" id="SSF101478">
    <property type="entry name" value="ADP-ribosylglycohydrolase"/>
    <property type="match status" value="1"/>
</dbReference>
<sequence length="302" mass="31936">MTTTISPASRARGVLCGQLIGDNLGALVEFSSASRIRELYPNGVRELTGGGPHAVAPGQPTDDTELALALARSVLRQGGFDEDDVRESYRRWAESGPFDIGNTCGAALLPPYIPNPDSMANGALMRVSPLAVAYAGEPERAAHFARRDAALTHPNQYVGDVNATYTAALAEVIAGADPVEALRAHAGALRDDVAAYFEAPPEDVEYRIGFVRHAFHLTCYYAAQDTSFEEALVAVVGMGGDTDTNAAIVGAFLGGALGEDAIPQRWRDVVDAYHPDMANRPAEYSPHDLRDVADGLAALAGT</sequence>
<dbReference type="Gene3D" id="1.10.4080.10">
    <property type="entry name" value="ADP-ribosylation/Crystallin J1"/>
    <property type="match status" value="1"/>
</dbReference>
<dbReference type="RefSeq" id="WP_253576800.1">
    <property type="nucleotide sequence ID" value="NZ_JAMFTQ010000003.1"/>
</dbReference>
<dbReference type="InterPro" id="IPR050792">
    <property type="entry name" value="ADP-ribosylglycohydrolase"/>
</dbReference>
<name>A0ABT1G085_9CORY</name>
<accession>A0ABT1G085</accession>
<dbReference type="EMBL" id="JAMFTQ010000003">
    <property type="protein sequence ID" value="MCP1387439.1"/>
    <property type="molecule type" value="Genomic_DNA"/>
</dbReference>
<reference evidence="1" key="1">
    <citation type="submission" date="2022-05" db="EMBL/GenBank/DDBJ databases">
        <title>Corynebacterium sp. TA-R-1 sp. nov., isolated from human feces.</title>
        <authorList>
            <person name="Shamsuzzaman M."/>
            <person name="Dahal R.H."/>
        </authorList>
    </citation>
    <scope>NUCLEOTIDE SEQUENCE</scope>
    <source>
        <strain evidence="1">TA-R-1</strain>
    </source>
</reference>
<keyword evidence="2" id="KW-1185">Reference proteome</keyword>
<dbReference type="InterPro" id="IPR036705">
    <property type="entry name" value="Ribosyl_crysJ1_sf"/>
</dbReference>
<dbReference type="PANTHER" id="PTHR16222">
    <property type="entry name" value="ADP-RIBOSYLGLYCOHYDROLASE"/>
    <property type="match status" value="1"/>
</dbReference>
<protein>
    <submittedName>
        <fullName evidence="1">ADP-ribosylglycohydrolase family protein</fullName>
    </submittedName>
</protein>
<evidence type="ECO:0000313" key="1">
    <source>
        <dbReference type="EMBL" id="MCP1387439.1"/>
    </source>
</evidence>